<keyword evidence="8 11" id="KW-1133">Transmembrane helix</keyword>
<comment type="subcellular location">
    <subcellularLocation>
        <location evidence="1">Membrane</location>
        <topology evidence="1">Multi-pass membrane protein</topology>
    </subcellularLocation>
</comment>
<dbReference type="FunFam" id="1.20.1560.10:FF:000013">
    <property type="entry name" value="ABC transporter C family member 2"/>
    <property type="match status" value="1"/>
</dbReference>
<feature type="transmembrane region" description="Helical" evidence="11">
    <location>
        <begin position="867"/>
        <end position="897"/>
    </location>
</feature>
<dbReference type="GO" id="GO:0016887">
    <property type="term" value="F:ATP hydrolysis activity"/>
    <property type="evidence" value="ECO:0007669"/>
    <property type="project" value="InterPro"/>
</dbReference>
<feature type="region of interest" description="Disordered" evidence="10">
    <location>
        <begin position="1289"/>
        <end position="1346"/>
    </location>
</feature>
<accession>A0AAE0BBQ6</accession>
<dbReference type="GO" id="GO:0016020">
    <property type="term" value="C:membrane"/>
    <property type="evidence" value="ECO:0007669"/>
    <property type="project" value="UniProtKB-SubCell"/>
</dbReference>
<feature type="region of interest" description="Disordered" evidence="10">
    <location>
        <begin position="331"/>
        <end position="419"/>
    </location>
</feature>
<feature type="transmembrane region" description="Helical" evidence="11">
    <location>
        <begin position="164"/>
        <end position="183"/>
    </location>
</feature>
<dbReference type="SUPFAM" id="SSF90123">
    <property type="entry name" value="ABC transporter transmembrane region"/>
    <property type="match status" value="2"/>
</dbReference>
<keyword evidence="5" id="KW-0677">Repeat</keyword>
<evidence type="ECO:0000256" key="11">
    <source>
        <dbReference type="SAM" id="Phobius"/>
    </source>
</evidence>
<dbReference type="InterPro" id="IPR003593">
    <property type="entry name" value="AAA+_ATPase"/>
</dbReference>
<dbReference type="InterPro" id="IPR027417">
    <property type="entry name" value="P-loop_NTPase"/>
</dbReference>
<dbReference type="InterPro" id="IPR036640">
    <property type="entry name" value="ABC1_TM_sf"/>
</dbReference>
<keyword evidence="15" id="KW-1185">Reference proteome</keyword>
<feature type="compositionally biased region" description="Low complexity" evidence="10">
    <location>
        <begin position="383"/>
        <end position="393"/>
    </location>
</feature>
<comment type="caution">
    <text evidence="14">The sequence shown here is derived from an EMBL/GenBank/DDBJ whole genome shotgun (WGS) entry which is preliminary data.</text>
</comment>
<dbReference type="InterPro" id="IPR003439">
    <property type="entry name" value="ABC_transporter-like_ATP-bd"/>
</dbReference>
<dbReference type="Pfam" id="PF00664">
    <property type="entry name" value="ABC_membrane"/>
    <property type="match status" value="2"/>
</dbReference>
<dbReference type="PANTHER" id="PTHR24223:SF456">
    <property type="entry name" value="MULTIDRUG RESISTANCE-ASSOCIATED PROTEIN LETHAL(2)03659"/>
    <property type="match status" value="1"/>
</dbReference>
<feature type="domain" description="ABC transporter" evidence="12">
    <location>
        <begin position="1063"/>
        <end position="1299"/>
    </location>
</feature>
<feature type="domain" description="ABC transporter" evidence="12">
    <location>
        <begin position="423"/>
        <end position="648"/>
    </location>
</feature>
<keyword evidence="6" id="KW-0547">Nucleotide-binding</keyword>
<dbReference type="CDD" id="cd03250">
    <property type="entry name" value="ABCC_MRP_domain1"/>
    <property type="match status" value="1"/>
</dbReference>
<dbReference type="Gene3D" id="3.40.50.300">
    <property type="entry name" value="P-loop containing nucleotide triphosphate hydrolases"/>
    <property type="match status" value="2"/>
</dbReference>
<dbReference type="InterPro" id="IPR044726">
    <property type="entry name" value="ABCC_6TM_D2"/>
</dbReference>
<evidence type="ECO:0000313" key="14">
    <source>
        <dbReference type="EMBL" id="KAK3232744.1"/>
    </source>
</evidence>
<evidence type="ECO:0000256" key="3">
    <source>
        <dbReference type="ARBA" id="ARBA00022448"/>
    </source>
</evidence>
<dbReference type="Gene3D" id="1.20.1560.10">
    <property type="entry name" value="ABC transporter type 1, transmembrane domain"/>
    <property type="match status" value="2"/>
</dbReference>
<feature type="domain" description="ABC transmembrane type-1" evidence="13">
    <location>
        <begin position="736"/>
        <end position="992"/>
    </location>
</feature>
<dbReference type="InterPro" id="IPR011527">
    <property type="entry name" value="ABC1_TM_dom"/>
</dbReference>
<organism evidence="14 15">
    <name type="scientific">Cymbomonas tetramitiformis</name>
    <dbReference type="NCBI Taxonomy" id="36881"/>
    <lineage>
        <taxon>Eukaryota</taxon>
        <taxon>Viridiplantae</taxon>
        <taxon>Chlorophyta</taxon>
        <taxon>Pyramimonadophyceae</taxon>
        <taxon>Pyramimonadales</taxon>
        <taxon>Pyramimonadaceae</taxon>
        <taxon>Cymbomonas</taxon>
    </lineage>
</organism>
<keyword evidence="4 11" id="KW-0812">Transmembrane</keyword>
<dbReference type="CDD" id="cd18580">
    <property type="entry name" value="ABC_6TM_ABCC_D2"/>
    <property type="match status" value="1"/>
</dbReference>
<dbReference type="CDD" id="cd03244">
    <property type="entry name" value="ABCC_MRP_domain2"/>
    <property type="match status" value="1"/>
</dbReference>
<feature type="transmembrane region" description="Helical" evidence="11">
    <location>
        <begin position="237"/>
        <end position="255"/>
    </location>
</feature>
<dbReference type="PROSITE" id="PS00211">
    <property type="entry name" value="ABC_TRANSPORTER_1"/>
    <property type="match status" value="2"/>
</dbReference>
<evidence type="ECO:0000259" key="12">
    <source>
        <dbReference type="PROSITE" id="PS50893"/>
    </source>
</evidence>
<reference evidence="14 15" key="1">
    <citation type="journal article" date="2015" name="Genome Biol. Evol.">
        <title>Comparative Genomics of a Bacterivorous Green Alga Reveals Evolutionary Causalities and Consequences of Phago-Mixotrophic Mode of Nutrition.</title>
        <authorList>
            <person name="Burns J.A."/>
            <person name="Paasch A."/>
            <person name="Narechania A."/>
            <person name="Kim E."/>
        </authorList>
    </citation>
    <scope>NUCLEOTIDE SEQUENCE [LARGE SCALE GENOMIC DNA]</scope>
    <source>
        <strain evidence="14 15">PLY_AMNH</strain>
    </source>
</reference>
<dbReference type="PROSITE" id="PS50893">
    <property type="entry name" value="ABC_TRANSPORTER_2"/>
    <property type="match status" value="2"/>
</dbReference>
<dbReference type="GO" id="GO:0005524">
    <property type="term" value="F:ATP binding"/>
    <property type="evidence" value="ECO:0007669"/>
    <property type="project" value="UniProtKB-KW"/>
</dbReference>
<protein>
    <submittedName>
        <fullName evidence="14">Uncharacterized protein</fullName>
    </submittedName>
</protein>
<evidence type="ECO:0000256" key="9">
    <source>
        <dbReference type="ARBA" id="ARBA00023136"/>
    </source>
</evidence>
<evidence type="ECO:0000256" key="8">
    <source>
        <dbReference type="ARBA" id="ARBA00022989"/>
    </source>
</evidence>
<dbReference type="EMBL" id="LGRX02035913">
    <property type="protein sequence ID" value="KAK3232744.1"/>
    <property type="molecule type" value="Genomic_DNA"/>
</dbReference>
<feature type="region of interest" description="Disordered" evidence="10">
    <location>
        <begin position="670"/>
        <end position="689"/>
    </location>
</feature>
<dbReference type="GO" id="GO:0140359">
    <property type="term" value="F:ABC-type transporter activity"/>
    <property type="evidence" value="ECO:0007669"/>
    <property type="project" value="InterPro"/>
</dbReference>
<feature type="domain" description="ABC transmembrane type-1" evidence="13">
    <location>
        <begin position="4"/>
        <end position="306"/>
    </location>
</feature>
<dbReference type="FunFam" id="3.40.50.300:FF:000838">
    <property type="entry name" value="ABC multidrug transporter (Eurofung)"/>
    <property type="match status" value="1"/>
</dbReference>
<evidence type="ECO:0000256" key="10">
    <source>
        <dbReference type="SAM" id="MobiDB-lite"/>
    </source>
</evidence>
<dbReference type="InterPro" id="IPR050173">
    <property type="entry name" value="ABC_transporter_C-like"/>
</dbReference>
<feature type="compositionally biased region" description="Basic and acidic residues" evidence="10">
    <location>
        <begin position="1315"/>
        <end position="1339"/>
    </location>
</feature>
<evidence type="ECO:0000256" key="6">
    <source>
        <dbReference type="ARBA" id="ARBA00022741"/>
    </source>
</evidence>
<keyword evidence="9 11" id="KW-0472">Membrane</keyword>
<keyword evidence="7" id="KW-0067">ATP-binding</keyword>
<evidence type="ECO:0000256" key="4">
    <source>
        <dbReference type="ARBA" id="ARBA00022692"/>
    </source>
</evidence>
<dbReference type="SMART" id="SM00382">
    <property type="entry name" value="AAA"/>
    <property type="match status" value="2"/>
</dbReference>
<evidence type="ECO:0000256" key="2">
    <source>
        <dbReference type="ARBA" id="ARBA00009726"/>
    </source>
</evidence>
<keyword evidence="3" id="KW-0813">Transport</keyword>
<gene>
    <name evidence="14" type="ORF">CYMTET_56920</name>
</gene>
<sequence length="1346" mass="146435">MAYASLFKLVFVAQQTMQPMLLRGVVDSVNSESESKGTMILYYTIAMALGSLIGAIAEQNHQQIAYVVGQDLRAVSISLIYRKMARLSTAALAACTAEPTTAHSTDPRPPVNRNAKPAAGVVSSLSSNDVQKLTIFPPLATNMWASPLQVCIATWLLVHLLGPSALAGVGIIFALVPANYQLAATMHRLRVRHLPLIDQRLRVCTEVCTGMRGVRLNGWQERFLEMMLGLRKKEEKYILTELLVLAAIISWAITIPQVASTSTFLSYALPGSRALSAGDAFAALTLFNVLRFPMLNFSESLSSAVQAAVSVQRIHNFLRAPEHITAGLHAADQEASRQEHHAADQEASRQEHHAADQEASRQEHHAADQEASRQGRSTENFEPDLPSSLVSPLEPLPQLPTRDGPSMENEGCGTNQAGRSAGISAQRASFWWDGSSSACFRVREVSFAVAPREQLMVVGAVGCGKSTLLAGLLGETGASGAASLPCNVAYCAQEVWLMNATVRQNILFGRPFEERWYKDVLDACCLWADLECLVERDGTVIGERGVTLSGGQKARVALARAAYGRPAALLLDDPLSALDARTGRHVYEALLGPRGLLLDCATVLVTHAAQYLPRASRILVLCGGDAVFLGTYLELLARRAAASRDGDLPLVEALQPYGMVQQGFSTHMKAGKEGSDARAGNSAEDEKQVRLDSMKLATGEGKHAAEEERSSEAVSAQLYWQYVQSAGGLWWFIPQVAFMVLERGTYVATDLWLATWTSAEARAPGGWLGRGLHLPSAEGNAAGYSGTYAGLVAVNVVFAVGRTVWMMLGGARATRVSFRQLAHSIMRSTAEVCEGIPTGRILNRLTYDVDVMDFLLPSKIQTATSGVAWIVTSIVVIGAVLPPMAVVMAAVLAVYWYMFRRFKATYAQLQRMDAVARTPVQVHFHESAMGGATIRAFGATCRYVAELEHLVDVSSRSVFAFNSSARWFAVRLEGVGSGVLLCTGLAIWWLRDAVGASLAGLALVWDLHFIIALNITTTNLSEVESKIVSAERVHEYCTLPREAAWRTDGSPPQSSSWPCRGEVEFDQATLRYRPELPPAMRGLSLKIPAGEHVAVVGRTGAGKSTIAVALFRMRELAGGRINVDGTDISTMGLMDIRGRQMCILPQEPLMLAGSVRTNLDPFSKHSDTAILDALEAVEVLEMVNSLACGLDSPLQDAGSNLSVGERQLFCFARTLLRQPRVLVLDEATASVDDSTDERIQQTLRKKFQGVTLLTVAHRLQTVMDYPCMVVMGKRMDAKARAKTRAMAVEEGTEVETRPYTEDEDDEKAMHKAKKEVKVEKAANASGRDRNRDNRQRDFLGRPLWAE</sequence>
<dbReference type="PANTHER" id="PTHR24223">
    <property type="entry name" value="ATP-BINDING CASSETTE SUB-FAMILY C"/>
    <property type="match status" value="1"/>
</dbReference>
<comment type="similarity">
    <text evidence="2">Belongs to the ABC transporter superfamily. ABCC family. Conjugate transporter (TC 3.A.1.208) subfamily.</text>
</comment>
<evidence type="ECO:0000256" key="7">
    <source>
        <dbReference type="ARBA" id="ARBA00022840"/>
    </source>
</evidence>
<dbReference type="Pfam" id="PF00005">
    <property type="entry name" value="ABC_tran"/>
    <property type="match status" value="2"/>
</dbReference>
<feature type="transmembrane region" description="Helical" evidence="11">
    <location>
        <begin position="968"/>
        <end position="990"/>
    </location>
</feature>
<dbReference type="SUPFAM" id="SSF52540">
    <property type="entry name" value="P-loop containing nucleoside triphosphate hydrolases"/>
    <property type="match status" value="2"/>
</dbReference>
<proteinExistence type="inferred from homology"/>
<feature type="compositionally biased region" description="Basic and acidic residues" evidence="10">
    <location>
        <begin position="331"/>
        <end position="373"/>
    </location>
</feature>
<evidence type="ECO:0000256" key="1">
    <source>
        <dbReference type="ARBA" id="ARBA00004141"/>
    </source>
</evidence>
<dbReference type="Proteomes" id="UP001190700">
    <property type="component" value="Unassembled WGS sequence"/>
</dbReference>
<evidence type="ECO:0000256" key="5">
    <source>
        <dbReference type="ARBA" id="ARBA00022737"/>
    </source>
</evidence>
<evidence type="ECO:0000313" key="15">
    <source>
        <dbReference type="Proteomes" id="UP001190700"/>
    </source>
</evidence>
<dbReference type="CDD" id="cd18579">
    <property type="entry name" value="ABC_6TM_ABCC_D1"/>
    <property type="match status" value="1"/>
</dbReference>
<dbReference type="InterPro" id="IPR044746">
    <property type="entry name" value="ABCC_6TM_D1"/>
</dbReference>
<dbReference type="PROSITE" id="PS50929">
    <property type="entry name" value="ABC_TM1F"/>
    <property type="match status" value="2"/>
</dbReference>
<name>A0AAE0BBQ6_9CHLO</name>
<dbReference type="InterPro" id="IPR017871">
    <property type="entry name" value="ABC_transporter-like_CS"/>
</dbReference>
<evidence type="ECO:0000259" key="13">
    <source>
        <dbReference type="PROSITE" id="PS50929"/>
    </source>
</evidence>